<organism evidence="1 2">
    <name type="scientific">Diversispora epigaea</name>
    <dbReference type="NCBI Taxonomy" id="1348612"/>
    <lineage>
        <taxon>Eukaryota</taxon>
        <taxon>Fungi</taxon>
        <taxon>Fungi incertae sedis</taxon>
        <taxon>Mucoromycota</taxon>
        <taxon>Glomeromycotina</taxon>
        <taxon>Glomeromycetes</taxon>
        <taxon>Diversisporales</taxon>
        <taxon>Diversisporaceae</taxon>
        <taxon>Diversispora</taxon>
    </lineage>
</organism>
<comment type="caution">
    <text evidence="1">The sequence shown here is derived from an EMBL/GenBank/DDBJ whole genome shotgun (WGS) entry which is preliminary data.</text>
</comment>
<dbReference type="AlphaFoldDB" id="A0A397G6B0"/>
<proteinExistence type="predicted"/>
<keyword evidence="2" id="KW-1185">Reference proteome</keyword>
<evidence type="ECO:0000313" key="2">
    <source>
        <dbReference type="Proteomes" id="UP000266861"/>
    </source>
</evidence>
<name>A0A397G6B0_9GLOM</name>
<evidence type="ECO:0000313" key="1">
    <source>
        <dbReference type="EMBL" id="RHZ44906.1"/>
    </source>
</evidence>
<reference evidence="1 2" key="1">
    <citation type="submission" date="2018-08" db="EMBL/GenBank/DDBJ databases">
        <title>Genome and evolution of the arbuscular mycorrhizal fungus Diversispora epigaea (formerly Glomus versiforme) and its bacterial endosymbionts.</title>
        <authorList>
            <person name="Sun X."/>
            <person name="Fei Z."/>
            <person name="Harrison M."/>
        </authorList>
    </citation>
    <scope>NUCLEOTIDE SEQUENCE [LARGE SCALE GENOMIC DNA]</scope>
    <source>
        <strain evidence="1 2">IT104</strain>
    </source>
</reference>
<sequence>MHIKSKNKFWLNDEIELYNNRVSIKLLLSNFFSLNDEESDYLSTTTISNNNDFSKEMLNLKEIICGNDNDNKKTSSLVNIQILVTNNTYK</sequence>
<dbReference type="EMBL" id="PQFF01000563">
    <property type="protein sequence ID" value="RHZ44906.1"/>
    <property type="molecule type" value="Genomic_DNA"/>
</dbReference>
<dbReference type="Proteomes" id="UP000266861">
    <property type="component" value="Unassembled WGS sequence"/>
</dbReference>
<gene>
    <name evidence="1" type="ORF">Glove_707g105</name>
</gene>
<protein>
    <submittedName>
        <fullName evidence="1">Uncharacterized protein</fullName>
    </submittedName>
</protein>
<accession>A0A397G6B0</accession>